<evidence type="ECO:0000313" key="3">
    <source>
        <dbReference type="Proteomes" id="UP000464495"/>
    </source>
</evidence>
<sequence>MRMMRFGFLAVLALSACGGSDDTSLVERVSASNKTSPDEFAVLPQKPLVLPESLDELPPPTPGAGNRTDLTPRADMIAALTGRTGLAAPVASDGALISALSRAGVTPDIRSVVRAEDAEFRRRNRGLLLERVFDKDTEYLIYRRQRLDPETEAARLRRQGLQVPPVPPR</sequence>
<organism evidence="2 3">
    <name type="scientific">Algicella marina</name>
    <dbReference type="NCBI Taxonomy" id="2683284"/>
    <lineage>
        <taxon>Bacteria</taxon>
        <taxon>Pseudomonadati</taxon>
        <taxon>Pseudomonadota</taxon>
        <taxon>Alphaproteobacteria</taxon>
        <taxon>Rhodobacterales</taxon>
        <taxon>Paracoccaceae</taxon>
        <taxon>Algicella</taxon>
    </lineage>
</organism>
<dbReference type="KEGG" id="amaq:GO499_12620"/>
<keyword evidence="3" id="KW-1185">Reference proteome</keyword>
<dbReference type="EMBL" id="CP046620">
    <property type="protein sequence ID" value="QHQ37415.1"/>
    <property type="molecule type" value="Genomic_DNA"/>
</dbReference>
<dbReference type="Pfam" id="PF11233">
    <property type="entry name" value="DUF3035"/>
    <property type="match status" value="1"/>
</dbReference>
<evidence type="ECO:0000313" key="2">
    <source>
        <dbReference type="EMBL" id="QHQ37415.1"/>
    </source>
</evidence>
<dbReference type="RefSeq" id="WP_161863971.1">
    <property type="nucleotide sequence ID" value="NZ_CP046620.1"/>
</dbReference>
<dbReference type="AlphaFoldDB" id="A0A6P1T6N5"/>
<gene>
    <name evidence="2" type="ORF">GO499_12620</name>
</gene>
<feature type="region of interest" description="Disordered" evidence="1">
    <location>
        <begin position="51"/>
        <end position="70"/>
    </location>
</feature>
<accession>A0A6P1T6N5</accession>
<dbReference type="Proteomes" id="UP000464495">
    <property type="component" value="Chromosome"/>
</dbReference>
<dbReference type="InterPro" id="IPR021395">
    <property type="entry name" value="DUF3035"/>
</dbReference>
<name>A0A6P1T6N5_9RHOB</name>
<dbReference type="PROSITE" id="PS51257">
    <property type="entry name" value="PROKAR_LIPOPROTEIN"/>
    <property type="match status" value="1"/>
</dbReference>
<evidence type="ECO:0000256" key="1">
    <source>
        <dbReference type="SAM" id="MobiDB-lite"/>
    </source>
</evidence>
<proteinExistence type="predicted"/>
<protein>
    <submittedName>
        <fullName evidence="2">DUF3035 domain-containing protein</fullName>
    </submittedName>
</protein>
<reference evidence="2 3" key="1">
    <citation type="submission" date="2019-12" db="EMBL/GenBank/DDBJ databases">
        <title>Complete genome sequence of Algicella marina strain 9Alg 56(T) isolated from the red alga Tichocarpus crinitus.</title>
        <authorList>
            <person name="Kim S.-G."/>
            <person name="Nedashkovskaya O.I."/>
        </authorList>
    </citation>
    <scope>NUCLEOTIDE SEQUENCE [LARGE SCALE GENOMIC DNA]</scope>
    <source>
        <strain evidence="2 3">9Alg 56</strain>
    </source>
</reference>